<evidence type="ECO:0000256" key="6">
    <source>
        <dbReference type="SAM" id="SignalP"/>
    </source>
</evidence>
<keyword evidence="5" id="KW-0406">Ion transport</keyword>
<evidence type="ECO:0000256" key="2">
    <source>
        <dbReference type="ARBA" id="ARBA00022692"/>
    </source>
</evidence>
<keyword evidence="4 5" id="KW-0472">Membrane</keyword>
<comment type="caution">
    <text evidence="7">The sequence shown here is derived from an EMBL/GenBank/DDBJ whole genome shotgun (WGS) entry which is preliminary data.</text>
</comment>
<dbReference type="Proteomes" id="UP000772434">
    <property type="component" value="Unassembled WGS sequence"/>
</dbReference>
<dbReference type="PANTHER" id="PTHR12483">
    <property type="entry name" value="SOLUTE CARRIER FAMILY 31 COPPER TRANSPORTERS"/>
    <property type="match status" value="1"/>
</dbReference>
<dbReference type="OrthoDB" id="73901at2759"/>
<keyword evidence="5" id="KW-0187">Copper transport</keyword>
<dbReference type="InterPro" id="IPR007274">
    <property type="entry name" value="Cop_transporter"/>
</dbReference>
<sequence>MKFSQSRYLALLTASSLALIPLVFASPNGSSSSSNVNARDNGMIMDMDDAMSLASGSMLTYLHFTIGDVLWFQGWVPQTHGAMFGACFGLFLLALVDRWVNACRAMMEVHWAKRAQIAYTNQLNAQGKTVPSQTVSGVLLMRRAPAFIPAHDIVRGVMHGGQAAFTFAFMLAVMTFQVGFILSIVIGLGVGEMLFGRYAHAGAVLH</sequence>
<name>A0A9P5UB98_9AGAR</name>
<keyword evidence="5" id="KW-0186">Copper</keyword>
<evidence type="ECO:0000256" key="1">
    <source>
        <dbReference type="ARBA" id="ARBA00004141"/>
    </source>
</evidence>
<dbReference type="GO" id="GO:0005886">
    <property type="term" value="C:plasma membrane"/>
    <property type="evidence" value="ECO:0007669"/>
    <property type="project" value="TreeGrafter"/>
</dbReference>
<keyword evidence="3 5" id="KW-1133">Transmembrane helix</keyword>
<evidence type="ECO:0000256" key="5">
    <source>
        <dbReference type="RuleBase" id="RU367022"/>
    </source>
</evidence>
<keyword evidence="5" id="KW-0813">Transport</keyword>
<dbReference type="Pfam" id="PF04145">
    <property type="entry name" value="Ctr"/>
    <property type="match status" value="1"/>
</dbReference>
<dbReference type="PANTHER" id="PTHR12483:SF27">
    <property type="entry name" value="COPPER TRANSPORT PROTEIN CTR1"/>
    <property type="match status" value="1"/>
</dbReference>
<keyword evidence="8" id="KW-1185">Reference proteome</keyword>
<dbReference type="GO" id="GO:0005375">
    <property type="term" value="F:copper ion transmembrane transporter activity"/>
    <property type="evidence" value="ECO:0007669"/>
    <property type="project" value="UniProtKB-UniRule"/>
</dbReference>
<reference evidence="7" key="1">
    <citation type="submission" date="2020-11" db="EMBL/GenBank/DDBJ databases">
        <authorList>
            <consortium name="DOE Joint Genome Institute"/>
            <person name="Ahrendt S."/>
            <person name="Riley R."/>
            <person name="Andreopoulos W."/>
            <person name="Labutti K."/>
            <person name="Pangilinan J."/>
            <person name="Ruiz-Duenas F.J."/>
            <person name="Barrasa J.M."/>
            <person name="Sanchez-Garcia M."/>
            <person name="Camarero S."/>
            <person name="Miyauchi S."/>
            <person name="Serrano A."/>
            <person name="Linde D."/>
            <person name="Babiker R."/>
            <person name="Drula E."/>
            <person name="Ayuso-Fernandez I."/>
            <person name="Pacheco R."/>
            <person name="Padilla G."/>
            <person name="Ferreira P."/>
            <person name="Barriuso J."/>
            <person name="Kellner H."/>
            <person name="Castanera R."/>
            <person name="Alfaro M."/>
            <person name="Ramirez L."/>
            <person name="Pisabarro A.G."/>
            <person name="Kuo A."/>
            <person name="Tritt A."/>
            <person name="Lipzen A."/>
            <person name="He G."/>
            <person name="Yan M."/>
            <person name="Ng V."/>
            <person name="Cullen D."/>
            <person name="Martin F."/>
            <person name="Rosso M.-N."/>
            <person name="Henrissat B."/>
            <person name="Hibbett D."/>
            <person name="Martinez A.T."/>
            <person name="Grigoriev I.V."/>
        </authorList>
    </citation>
    <scope>NUCLEOTIDE SEQUENCE</scope>
    <source>
        <strain evidence="7">AH 40177</strain>
    </source>
</reference>
<feature type="transmembrane region" description="Helical" evidence="5">
    <location>
        <begin position="165"/>
        <end position="190"/>
    </location>
</feature>
<evidence type="ECO:0000256" key="4">
    <source>
        <dbReference type="ARBA" id="ARBA00023136"/>
    </source>
</evidence>
<protein>
    <recommendedName>
        <fullName evidence="5">Copper transport protein</fullName>
    </recommendedName>
</protein>
<feature type="signal peptide" evidence="6">
    <location>
        <begin position="1"/>
        <end position="25"/>
    </location>
</feature>
<evidence type="ECO:0000313" key="8">
    <source>
        <dbReference type="Proteomes" id="UP000772434"/>
    </source>
</evidence>
<gene>
    <name evidence="7" type="ORF">BDP27DRAFT_1216898</name>
</gene>
<comment type="similarity">
    <text evidence="5">Belongs to the copper transporter (Ctr) (TC 1.A.56) family. SLC31A subfamily.</text>
</comment>
<dbReference type="EMBL" id="JADNRY010000021">
    <property type="protein sequence ID" value="KAF9072859.1"/>
    <property type="molecule type" value="Genomic_DNA"/>
</dbReference>
<accession>A0A9P5UB98</accession>
<feature type="transmembrane region" description="Helical" evidence="5">
    <location>
        <begin position="81"/>
        <end position="100"/>
    </location>
</feature>
<proteinExistence type="inferred from homology"/>
<keyword evidence="2 5" id="KW-0812">Transmembrane</keyword>
<evidence type="ECO:0000313" key="7">
    <source>
        <dbReference type="EMBL" id="KAF9072859.1"/>
    </source>
</evidence>
<organism evidence="7 8">
    <name type="scientific">Rhodocollybia butyracea</name>
    <dbReference type="NCBI Taxonomy" id="206335"/>
    <lineage>
        <taxon>Eukaryota</taxon>
        <taxon>Fungi</taxon>
        <taxon>Dikarya</taxon>
        <taxon>Basidiomycota</taxon>
        <taxon>Agaricomycotina</taxon>
        <taxon>Agaricomycetes</taxon>
        <taxon>Agaricomycetidae</taxon>
        <taxon>Agaricales</taxon>
        <taxon>Marasmiineae</taxon>
        <taxon>Omphalotaceae</taxon>
        <taxon>Rhodocollybia</taxon>
    </lineage>
</organism>
<feature type="chain" id="PRO_5040363722" description="Copper transport protein" evidence="6">
    <location>
        <begin position="26"/>
        <end position="206"/>
    </location>
</feature>
<keyword evidence="6" id="KW-0732">Signal</keyword>
<evidence type="ECO:0000256" key="3">
    <source>
        <dbReference type="ARBA" id="ARBA00022989"/>
    </source>
</evidence>
<comment type="subcellular location">
    <subcellularLocation>
        <location evidence="1 5">Membrane</location>
        <topology evidence="1 5">Multi-pass membrane protein</topology>
    </subcellularLocation>
</comment>
<dbReference type="AlphaFoldDB" id="A0A9P5UB98"/>